<sequence length="164" mass="19086">MSVVFYFLGFLSIFFSFLIMISIHPVYSLLYLILLICAIAGIFFTLGATFIGALSVVMYAGAIMVLFVFVIMMINNHIQNIYIKLNWSMCFYEILAFACTMIIFSILWIQIINEKNKILFFNTVFMKNIGICLFNKYFFLVEFVSLFLLASLLVVCFFFKIIKF</sequence>
<keyword evidence="4" id="KW-0520">NAD</keyword>
<feature type="transmembrane region" description="Helical" evidence="4">
    <location>
        <begin position="57"/>
        <end position="78"/>
    </location>
</feature>
<dbReference type="GO" id="GO:0016491">
    <property type="term" value="F:oxidoreductase activity"/>
    <property type="evidence" value="ECO:0007669"/>
    <property type="project" value="UniProtKB-KW"/>
</dbReference>
<proteinExistence type="inferred from homology"/>
<feature type="transmembrane region" description="Helical" evidence="4">
    <location>
        <begin position="137"/>
        <end position="159"/>
    </location>
</feature>
<evidence type="ECO:0000256" key="1">
    <source>
        <dbReference type="ARBA" id="ARBA00005698"/>
    </source>
</evidence>
<evidence type="ECO:0000256" key="3">
    <source>
        <dbReference type="ARBA" id="ARBA00025811"/>
    </source>
</evidence>
<dbReference type="GO" id="GO:0008137">
    <property type="term" value="F:NADH dehydrogenase (ubiquinone) activity"/>
    <property type="evidence" value="ECO:0007669"/>
    <property type="project" value="UniProtKB-UniRule"/>
</dbReference>
<accession>A0A451DF69</accession>
<keyword evidence="4" id="KW-1133">Transmembrane helix</keyword>
<dbReference type="EC" id="7.1.1.-" evidence="4"/>
<evidence type="ECO:0000256" key="2">
    <source>
        <dbReference type="ARBA" id="ARBA00019907"/>
    </source>
</evidence>
<evidence type="ECO:0000256" key="4">
    <source>
        <dbReference type="RuleBase" id="RU004429"/>
    </source>
</evidence>
<comment type="subunit">
    <text evidence="3">Composed of 13 different subunits. Subunits NuoA, H, J, K, L, M, N constitute the membrane sector of the complex.</text>
</comment>
<keyword evidence="4" id="KW-1003">Cell membrane</keyword>
<name>A0A451DF69_9GAMM</name>
<dbReference type="InterPro" id="IPR042106">
    <property type="entry name" value="Nuo/plastoQ_OxRdtase_6_NuoJ"/>
</dbReference>
<protein>
    <recommendedName>
        <fullName evidence="2 4">NADH-quinone oxidoreductase subunit J</fullName>
        <ecNumber evidence="4">7.1.1.-</ecNumber>
    </recommendedName>
</protein>
<keyword evidence="4" id="KW-0874">Quinone</keyword>
<comment type="subcellular location">
    <subcellularLocation>
        <location evidence="4">Cell membrane</location>
        <topology evidence="4">Multi-pass membrane protein</topology>
    </subcellularLocation>
</comment>
<feature type="transmembrane region" description="Helical" evidence="4">
    <location>
        <begin position="90"/>
        <end position="111"/>
    </location>
</feature>
<reference evidence="5" key="1">
    <citation type="submission" date="2019-02" db="EMBL/GenBank/DDBJ databases">
        <authorList>
            <person name="Manzano-Marin A."/>
            <person name="Manzano-Marin A."/>
        </authorList>
    </citation>
    <scope>NUCLEOTIDE SEQUENCE</scope>
    <source>
        <strain evidence="5">BuCipseudotsugae</strain>
    </source>
</reference>
<comment type="catalytic activity">
    <reaction evidence="4">
        <text>a quinone + NADH + 5 H(+)(in) = a quinol + NAD(+) + 4 H(+)(out)</text>
        <dbReference type="Rhea" id="RHEA:57888"/>
        <dbReference type="ChEBI" id="CHEBI:15378"/>
        <dbReference type="ChEBI" id="CHEBI:24646"/>
        <dbReference type="ChEBI" id="CHEBI:57540"/>
        <dbReference type="ChEBI" id="CHEBI:57945"/>
        <dbReference type="ChEBI" id="CHEBI:132124"/>
    </reaction>
</comment>
<keyword evidence="4" id="KW-0472">Membrane</keyword>
<dbReference type="GO" id="GO:0005886">
    <property type="term" value="C:plasma membrane"/>
    <property type="evidence" value="ECO:0007669"/>
    <property type="project" value="UniProtKB-SubCell"/>
</dbReference>
<dbReference type="InterPro" id="IPR001457">
    <property type="entry name" value="NADH_UbQ/plastoQ_OxRdtase_su6"/>
</dbReference>
<organism evidence="5">
    <name type="scientific">Buchnera aphidicola</name>
    <name type="common">Cinara pseudotsugae</name>
    <dbReference type="NCBI Taxonomy" id="2518978"/>
    <lineage>
        <taxon>Bacteria</taxon>
        <taxon>Pseudomonadati</taxon>
        <taxon>Pseudomonadota</taxon>
        <taxon>Gammaproteobacteria</taxon>
        <taxon>Enterobacterales</taxon>
        <taxon>Erwiniaceae</taxon>
        <taxon>Buchnera</taxon>
    </lineage>
</organism>
<dbReference type="Pfam" id="PF00499">
    <property type="entry name" value="Oxidored_q3"/>
    <property type="match status" value="1"/>
</dbReference>
<dbReference type="PANTHER" id="PTHR33269">
    <property type="entry name" value="NADH-UBIQUINONE OXIDOREDUCTASE CHAIN 6"/>
    <property type="match status" value="1"/>
</dbReference>
<feature type="transmembrane region" description="Helical" evidence="4">
    <location>
        <begin position="30"/>
        <end position="51"/>
    </location>
</feature>
<keyword evidence="4" id="KW-0812">Transmembrane</keyword>
<dbReference type="EMBL" id="LR217727">
    <property type="protein sequence ID" value="VFP85246.1"/>
    <property type="molecule type" value="Genomic_DNA"/>
</dbReference>
<feature type="transmembrane region" description="Helical" evidence="4">
    <location>
        <begin position="6"/>
        <end position="23"/>
    </location>
</feature>
<keyword evidence="5" id="KW-0560">Oxidoreductase</keyword>
<dbReference type="PANTHER" id="PTHR33269:SF17">
    <property type="entry name" value="NADH-UBIQUINONE OXIDOREDUCTASE CHAIN 6"/>
    <property type="match status" value="1"/>
</dbReference>
<comment type="function">
    <text evidence="4">NDH-1 shuttles electrons from NADH, via FMN and iron-sulfur (Fe-S) centers, to quinones in the respiratory chain. Couples the redox reaction to proton translocation (for every two electrons transferred, four hydrogen ions are translocated across the cytoplasmic membrane), and thus conserves the redox energy in a proton gradient.</text>
</comment>
<dbReference type="AlphaFoldDB" id="A0A451DF69"/>
<dbReference type="Gene3D" id="1.20.120.1200">
    <property type="entry name" value="NADH-ubiquinone/plastoquinone oxidoreductase chain 6, subunit NuoJ"/>
    <property type="match status" value="1"/>
</dbReference>
<comment type="similarity">
    <text evidence="1 4">Belongs to the complex I subunit 6 family.</text>
</comment>
<evidence type="ECO:0000313" key="5">
    <source>
        <dbReference type="EMBL" id="VFP85246.1"/>
    </source>
</evidence>
<gene>
    <name evidence="5" type="primary">nuoJ</name>
    <name evidence="5" type="ORF">BUCIPSPA2889_112</name>
</gene>
<dbReference type="GO" id="GO:0048038">
    <property type="term" value="F:quinone binding"/>
    <property type="evidence" value="ECO:0007669"/>
    <property type="project" value="UniProtKB-UniRule"/>
</dbReference>